<feature type="transmembrane region" description="Helical" evidence="12">
    <location>
        <begin position="102"/>
        <end position="122"/>
    </location>
</feature>
<evidence type="ECO:0000256" key="9">
    <source>
        <dbReference type="ARBA" id="ARBA00022989"/>
    </source>
</evidence>
<dbReference type="InterPro" id="IPR030922">
    <property type="entry name" value="LptF"/>
</dbReference>
<feature type="transmembrane region" description="Helical" evidence="12">
    <location>
        <begin position="57"/>
        <end position="81"/>
    </location>
</feature>
<feature type="transmembrane region" description="Helical" evidence="12">
    <location>
        <begin position="331"/>
        <end position="349"/>
    </location>
</feature>
<feature type="transmembrane region" description="Helical" evidence="12">
    <location>
        <begin position="301"/>
        <end position="319"/>
    </location>
</feature>
<evidence type="ECO:0000313" key="13">
    <source>
        <dbReference type="EMBL" id="GAA4795213.1"/>
    </source>
</evidence>
<keyword evidence="14" id="KW-1185">Reference proteome</keyword>
<organism evidence="13 14">
    <name type="scientific">Lysobacter hankyongensis</name>
    <dbReference type="NCBI Taxonomy" id="1176535"/>
    <lineage>
        <taxon>Bacteria</taxon>
        <taxon>Pseudomonadati</taxon>
        <taxon>Pseudomonadota</taxon>
        <taxon>Gammaproteobacteria</taxon>
        <taxon>Lysobacterales</taxon>
        <taxon>Lysobacteraceae</taxon>
        <taxon>Lysobacter</taxon>
    </lineage>
</organism>
<evidence type="ECO:0000256" key="7">
    <source>
        <dbReference type="ARBA" id="ARBA00022519"/>
    </source>
</evidence>
<comment type="similarity">
    <text evidence="3">Belongs to the LptF/LptG family.</text>
</comment>
<gene>
    <name evidence="13" type="primary">lptF</name>
    <name evidence="13" type="ORF">GCM10023307_21150</name>
</gene>
<evidence type="ECO:0000256" key="6">
    <source>
        <dbReference type="ARBA" id="ARBA00022475"/>
    </source>
</evidence>
<keyword evidence="5" id="KW-0813">Transport</keyword>
<keyword evidence="6" id="KW-1003">Cell membrane</keyword>
<evidence type="ECO:0000313" key="14">
    <source>
        <dbReference type="Proteomes" id="UP001499959"/>
    </source>
</evidence>
<dbReference type="EMBL" id="BAABJE010000010">
    <property type="protein sequence ID" value="GAA4795213.1"/>
    <property type="molecule type" value="Genomic_DNA"/>
</dbReference>
<sequence>MLKLDRYLIREFAQSTFAVLVVVLIVLLGGAFADVLGDVARGKVPPGMLLAQLGLVFLKWLPLILPLAVMLGLMLAMGRLYRDAEMPVLVSIGVGPRRMLRPLAWMALPIVAGVGLCSLWLGPWADRVSARMIEEAGRNLLIAGMEPGRFTELPGGGGVIYVGGMSADSREMQRVFVYRQKDQRFDVTTSQTGTLSVQSERDRYLRLAQGFEVEGPLAGGRDFRLMRYAVNEVRLPEDLTPRRKNSDVALQPTTALFGDPRPEASAQLHSRLAPPLLTLAFALLAIPLSRSSPRQARYGNLAVGFLIYLFGVFLMMLGTQWLEDGKVPGMLGLWWMLVPLLVVAVWMYAHDGAIRRPKNGHPRALA</sequence>
<protein>
    <recommendedName>
        <fullName evidence="4">Lipopolysaccharide export system permease protein LptF</fullName>
    </recommendedName>
</protein>
<evidence type="ECO:0000256" key="12">
    <source>
        <dbReference type="SAM" id="Phobius"/>
    </source>
</evidence>
<dbReference type="PANTHER" id="PTHR33529">
    <property type="entry name" value="SLR0882 PROTEIN-RELATED"/>
    <property type="match status" value="1"/>
</dbReference>
<evidence type="ECO:0000256" key="8">
    <source>
        <dbReference type="ARBA" id="ARBA00022692"/>
    </source>
</evidence>
<evidence type="ECO:0000256" key="4">
    <source>
        <dbReference type="ARBA" id="ARBA00014213"/>
    </source>
</evidence>
<comment type="subcellular location">
    <subcellularLocation>
        <location evidence="2">Cell inner membrane</location>
        <topology evidence="2">Multi-pass membrane protein</topology>
    </subcellularLocation>
</comment>
<reference evidence="14" key="1">
    <citation type="journal article" date="2019" name="Int. J. Syst. Evol. Microbiol.">
        <title>The Global Catalogue of Microorganisms (GCM) 10K type strain sequencing project: providing services to taxonomists for standard genome sequencing and annotation.</title>
        <authorList>
            <consortium name="The Broad Institute Genomics Platform"/>
            <consortium name="The Broad Institute Genome Sequencing Center for Infectious Disease"/>
            <person name="Wu L."/>
            <person name="Ma J."/>
        </authorList>
    </citation>
    <scope>NUCLEOTIDE SEQUENCE [LARGE SCALE GENOMIC DNA]</scope>
    <source>
        <strain evidence="14">JCM 18204</strain>
    </source>
</reference>
<evidence type="ECO:0000256" key="3">
    <source>
        <dbReference type="ARBA" id="ARBA00007725"/>
    </source>
</evidence>
<dbReference type="Pfam" id="PF03739">
    <property type="entry name" value="LptF_LptG"/>
    <property type="match status" value="1"/>
</dbReference>
<evidence type="ECO:0000256" key="5">
    <source>
        <dbReference type="ARBA" id="ARBA00022448"/>
    </source>
</evidence>
<comment type="caution">
    <text evidence="13">The sequence shown here is derived from an EMBL/GenBank/DDBJ whole genome shotgun (WGS) entry which is preliminary data.</text>
</comment>
<evidence type="ECO:0000256" key="10">
    <source>
        <dbReference type="ARBA" id="ARBA00023136"/>
    </source>
</evidence>
<accession>A0ABP9BKF1</accession>
<proteinExistence type="inferred from homology"/>
<dbReference type="PANTHER" id="PTHR33529:SF7">
    <property type="entry name" value="LIPOPOLYSACCHARIDE EXPORT SYSTEM PERMEASE PROTEIN LPTF"/>
    <property type="match status" value="1"/>
</dbReference>
<keyword evidence="10 12" id="KW-0472">Membrane</keyword>
<dbReference type="RefSeq" id="WP_345303287.1">
    <property type="nucleotide sequence ID" value="NZ_BAABJE010000010.1"/>
</dbReference>
<evidence type="ECO:0000256" key="11">
    <source>
        <dbReference type="ARBA" id="ARBA00026081"/>
    </source>
</evidence>
<comment type="subunit">
    <text evidence="11">Component of the lipopolysaccharide transport and assembly complex. The LptBFG transporter is composed of two ATP-binding proteins (LptB) and two transmembrane proteins (LptF and LptG).</text>
</comment>
<keyword evidence="8 12" id="KW-0812">Transmembrane</keyword>
<name>A0ABP9BKF1_9GAMM</name>
<keyword evidence="7" id="KW-0997">Cell inner membrane</keyword>
<keyword evidence="9 12" id="KW-1133">Transmembrane helix</keyword>
<dbReference type="InterPro" id="IPR005495">
    <property type="entry name" value="LptG/LptF_permease"/>
</dbReference>
<evidence type="ECO:0000256" key="1">
    <source>
        <dbReference type="ARBA" id="ARBA00002265"/>
    </source>
</evidence>
<comment type="function">
    <text evidence="1">Part of the ABC transporter complex LptBFG involved in the translocation of lipopolysaccharide (LPS) from the inner membrane to the outer membrane.</text>
</comment>
<dbReference type="Proteomes" id="UP001499959">
    <property type="component" value="Unassembled WGS sequence"/>
</dbReference>
<evidence type="ECO:0000256" key="2">
    <source>
        <dbReference type="ARBA" id="ARBA00004429"/>
    </source>
</evidence>
<dbReference type="NCBIfam" id="TIGR04407">
    <property type="entry name" value="LptF_YjgP"/>
    <property type="match status" value="1"/>
</dbReference>